<dbReference type="PeptideAtlas" id="X5D7U4"/>
<evidence type="ECO:0000259" key="1">
    <source>
        <dbReference type="PROSITE" id="PS50404"/>
    </source>
</evidence>
<dbReference type="EMBL" id="KJ535021">
    <property type="protein sequence ID" value="AHW56660.1"/>
    <property type="molecule type" value="mRNA"/>
</dbReference>
<dbReference type="InterPro" id="IPR004045">
    <property type="entry name" value="Glutathione_S-Trfase_N"/>
</dbReference>
<proteinExistence type="evidence at transcript level"/>
<dbReference type="Pfam" id="PF02798">
    <property type="entry name" value="GST_N"/>
    <property type="match status" value="1"/>
</dbReference>
<dbReference type="SUPFAM" id="SSF52833">
    <property type="entry name" value="Thioredoxin-like"/>
    <property type="match status" value="1"/>
</dbReference>
<dbReference type="ChiTaRS" id="GSTM1">
    <property type="organism name" value="human"/>
</dbReference>
<dbReference type="OrthoDB" id="4951845at2759"/>
<keyword evidence="2" id="KW-0808">Transferase</keyword>
<gene>
    <name evidence="2" type="primary">GSTM1</name>
</gene>
<name>X5D7U4_HUMAN</name>
<dbReference type="AlphaFoldDB" id="X5D7U4"/>
<dbReference type="InterPro" id="IPR036249">
    <property type="entry name" value="Thioredoxin-like_sf"/>
</dbReference>
<sequence length="83" mass="9131">MPMILGYWDIRGLAHAIRLLLEYTDSSYEEKKYTMGDGNGTLVFGLCPLTLSWHQATHGGHLWLPLQASPAGAAGCLFPEPRS</sequence>
<dbReference type="PROSITE" id="PS50404">
    <property type="entry name" value="GST_NTER"/>
    <property type="match status" value="1"/>
</dbReference>
<protein>
    <submittedName>
        <fullName evidence="2">Glutathione S-transferase mu 1 isoform A</fullName>
    </submittedName>
</protein>
<organism evidence="2">
    <name type="scientific">Homo sapiens</name>
    <name type="common">Human</name>
    <dbReference type="NCBI Taxonomy" id="9606"/>
    <lineage>
        <taxon>Eukaryota</taxon>
        <taxon>Metazoa</taxon>
        <taxon>Chordata</taxon>
        <taxon>Craniata</taxon>
        <taxon>Vertebrata</taxon>
        <taxon>Euteleostomi</taxon>
        <taxon>Mammalia</taxon>
        <taxon>Eutheria</taxon>
        <taxon>Euarchontoglires</taxon>
        <taxon>Primates</taxon>
        <taxon>Haplorrhini</taxon>
        <taxon>Catarrhini</taxon>
        <taxon>Hominidae</taxon>
        <taxon>Homo</taxon>
    </lineage>
</organism>
<accession>X5D7U4</accession>
<reference evidence="2" key="1">
    <citation type="journal article" date="2014" name="Nat. Commun.">
        <title>Protein interaction network of alternatively spliced isoforms from brain links genetic risk factors for autism.</title>
        <authorList>
            <person name="Corominas R."/>
            <person name="Yang X."/>
            <person name="Lin G.N."/>
            <person name="Kang S."/>
            <person name="Shen Y."/>
            <person name="Ghamsari L."/>
            <person name="Broly M."/>
            <person name="Rodriguez M."/>
            <person name="Tam S."/>
            <person name="Wanamaker S.A."/>
            <person name="Fan C."/>
            <person name="Yi S."/>
            <person name="Tasan M."/>
            <person name="Lemmens I."/>
            <person name="Kuang X."/>
            <person name="Zhao N."/>
            <person name="Malhotra D."/>
            <person name="Michaelson J.J."/>
            <person name="Vacic V."/>
            <person name="Calderwood M.A."/>
            <person name="Roth F.P."/>
            <person name="Tavernier J."/>
            <person name="Horvath S."/>
            <person name="Salehi-Ashtiani K."/>
            <person name="Korkin D."/>
            <person name="Sebat J."/>
            <person name="Hill D.E."/>
            <person name="Hao T."/>
            <person name="Vidal M."/>
            <person name="Iakoucheva L.M."/>
        </authorList>
    </citation>
    <scope>NUCLEOTIDE SEQUENCE</scope>
    <source>
        <tissue evidence="2">Fetal whole brain</tissue>
    </source>
</reference>
<dbReference type="GO" id="GO:0016740">
    <property type="term" value="F:transferase activity"/>
    <property type="evidence" value="ECO:0007669"/>
    <property type="project" value="UniProtKB-KW"/>
</dbReference>
<feature type="domain" description="GST N-terminal" evidence="1">
    <location>
        <begin position="1"/>
        <end position="83"/>
    </location>
</feature>
<dbReference type="Gene3D" id="3.40.30.10">
    <property type="entry name" value="Glutaredoxin"/>
    <property type="match status" value="1"/>
</dbReference>
<evidence type="ECO:0000313" key="2">
    <source>
        <dbReference type="EMBL" id="AHW56660.1"/>
    </source>
</evidence>